<sequence>MKNYFSRVCRQQRQPKKVHCIKEDDGPSDTSGGFFVGSIGLTGEEDEWNATYSANGTDIVFKLDTGAQVNILPETELPSQDDGRPRGVCRVIIRARALH</sequence>
<protein>
    <recommendedName>
        <fullName evidence="3">Peptidase A2 domain-containing protein</fullName>
    </recommendedName>
</protein>
<evidence type="ECO:0000313" key="1">
    <source>
        <dbReference type="EMBL" id="KAJ8389532.1"/>
    </source>
</evidence>
<accession>A0AAD7WA43</accession>
<evidence type="ECO:0008006" key="3">
    <source>
        <dbReference type="Google" id="ProtNLM"/>
    </source>
</evidence>
<comment type="caution">
    <text evidence="1">The sequence shown here is derived from an EMBL/GenBank/DDBJ whole genome shotgun (WGS) entry which is preliminary data.</text>
</comment>
<keyword evidence="2" id="KW-1185">Reference proteome</keyword>
<evidence type="ECO:0000313" key="2">
    <source>
        <dbReference type="Proteomes" id="UP001221898"/>
    </source>
</evidence>
<organism evidence="1 2">
    <name type="scientific">Aldrovandia affinis</name>
    <dbReference type="NCBI Taxonomy" id="143900"/>
    <lineage>
        <taxon>Eukaryota</taxon>
        <taxon>Metazoa</taxon>
        <taxon>Chordata</taxon>
        <taxon>Craniata</taxon>
        <taxon>Vertebrata</taxon>
        <taxon>Euteleostomi</taxon>
        <taxon>Actinopterygii</taxon>
        <taxon>Neopterygii</taxon>
        <taxon>Teleostei</taxon>
        <taxon>Notacanthiformes</taxon>
        <taxon>Halosauridae</taxon>
        <taxon>Aldrovandia</taxon>
    </lineage>
</organism>
<gene>
    <name evidence="1" type="ORF">AAFF_G00119220</name>
</gene>
<name>A0AAD7WA43_9TELE</name>
<dbReference type="EMBL" id="JAINUG010000181">
    <property type="protein sequence ID" value="KAJ8389532.1"/>
    <property type="molecule type" value="Genomic_DNA"/>
</dbReference>
<dbReference type="Proteomes" id="UP001221898">
    <property type="component" value="Unassembled WGS sequence"/>
</dbReference>
<reference evidence="1" key="1">
    <citation type="journal article" date="2023" name="Science">
        <title>Genome structures resolve the early diversification of teleost fishes.</title>
        <authorList>
            <person name="Parey E."/>
            <person name="Louis A."/>
            <person name="Montfort J."/>
            <person name="Bouchez O."/>
            <person name="Roques C."/>
            <person name="Iampietro C."/>
            <person name="Lluch J."/>
            <person name="Castinel A."/>
            <person name="Donnadieu C."/>
            <person name="Desvignes T."/>
            <person name="Floi Bucao C."/>
            <person name="Jouanno E."/>
            <person name="Wen M."/>
            <person name="Mejri S."/>
            <person name="Dirks R."/>
            <person name="Jansen H."/>
            <person name="Henkel C."/>
            <person name="Chen W.J."/>
            <person name="Zahm M."/>
            <person name="Cabau C."/>
            <person name="Klopp C."/>
            <person name="Thompson A.W."/>
            <person name="Robinson-Rechavi M."/>
            <person name="Braasch I."/>
            <person name="Lecointre G."/>
            <person name="Bobe J."/>
            <person name="Postlethwait J.H."/>
            <person name="Berthelot C."/>
            <person name="Roest Crollius H."/>
            <person name="Guiguen Y."/>
        </authorList>
    </citation>
    <scope>NUCLEOTIDE SEQUENCE</scope>
    <source>
        <strain evidence="1">NC1722</strain>
    </source>
</reference>
<proteinExistence type="predicted"/>
<dbReference type="AlphaFoldDB" id="A0AAD7WA43"/>